<dbReference type="Gene3D" id="6.10.250.3170">
    <property type="match status" value="1"/>
</dbReference>
<dbReference type="PANTHER" id="PTHR22443">
    <property type="entry name" value="NON-SPECIFIC LETHAL 1, ISOFORM M"/>
    <property type="match status" value="1"/>
</dbReference>
<evidence type="ECO:0000259" key="3">
    <source>
        <dbReference type="SMART" id="SM01300"/>
    </source>
</evidence>
<feature type="compositionally biased region" description="Low complexity" evidence="1">
    <location>
        <begin position="1250"/>
        <end position="1261"/>
    </location>
</feature>
<protein>
    <recommendedName>
        <fullName evidence="3">PEHE domain-containing protein</fullName>
    </recommendedName>
</protein>
<feature type="compositionally biased region" description="Basic and acidic residues" evidence="1">
    <location>
        <begin position="1271"/>
        <end position="1281"/>
    </location>
</feature>
<dbReference type="GO" id="GO:0035035">
    <property type="term" value="F:histone acetyltransferase binding"/>
    <property type="evidence" value="ECO:0007669"/>
    <property type="project" value="TreeGrafter"/>
</dbReference>
<reference evidence="4 5" key="1">
    <citation type="submission" date="2024-04" db="EMBL/GenBank/DDBJ databases">
        <authorList>
            <person name="Rising A."/>
            <person name="Reimegard J."/>
            <person name="Sonavane S."/>
            <person name="Akerstrom W."/>
            <person name="Nylinder S."/>
            <person name="Hedman E."/>
            <person name="Kallberg Y."/>
        </authorList>
    </citation>
    <scope>NUCLEOTIDE SEQUENCE [LARGE SCALE GENOMIC DNA]</scope>
</reference>
<keyword evidence="2" id="KW-0732">Signal</keyword>
<proteinExistence type="predicted"/>
<feature type="region of interest" description="Disordered" evidence="1">
    <location>
        <begin position="919"/>
        <end position="943"/>
    </location>
</feature>
<feature type="compositionally biased region" description="Acidic residues" evidence="1">
    <location>
        <begin position="662"/>
        <end position="678"/>
    </location>
</feature>
<gene>
    <name evidence="4" type="ORF">LARSCL_LOCUS21433</name>
</gene>
<feature type="region of interest" description="Disordered" evidence="1">
    <location>
        <begin position="1236"/>
        <end position="1282"/>
    </location>
</feature>
<feature type="signal peptide" evidence="2">
    <location>
        <begin position="1"/>
        <end position="22"/>
    </location>
</feature>
<feature type="region of interest" description="Disordered" evidence="1">
    <location>
        <begin position="997"/>
        <end position="1021"/>
    </location>
</feature>
<dbReference type="GO" id="GO:0044545">
    <property type="term" value="C:NSL complex"/>
    <property type="evidence" value="ECO:0007669"/>
    <property type="project" value="TreeGrafter"/>
</dbReference>
<sequence length="1294" mass="143208">MLSPASLRVCCLAVMAPALTKADRRADCLPVVLPFCMSKTADSENRKDRINELSLAKLPNKFASLLNKRKQLMNKAWFRTYIRNNSELSDKNRYSQFDLRKSLLNSKVRLNAETKIKSWHGTNVTLAVADKVRLKYTMNKNNNSLRNMGLARANTSLGLHSMKKMNRSAQLTQRDKGSPSMTQETSELTPDLPDSTNSELEAPFRIVKVMRPVPGQSTEEVSSTGDLTCDSAPSVVANMPVCIAGNSNADKGVNIVSISNDSNTPPLSVSPNDTEVSLSETNFSVTLTDPKCSLNVTENHDAGITKAFIPVPNSNTQCPESDATSVKDVELNDHSTIHQKSVESSQHLNRDLVPDVSDDKKSELCDSSADHLNCVTPLPSPVCSVPVQDDSVDIVASLEDKAPFSPCSPSQLSLDGSDDESGSCTSSTLSADDSPLPSSLDEGNEKVFITFPDSFLASASGVHKELAAPAFSDASCFTFNSLDSVVSNDGMHIKHKACCPLPEKDRSLFNELLLEHHEKITVALRETEFLLRKYMMQHVQEQIRTFVQHFQKKLTIPCQRQTKSSGSKSARDLVDLKAELLQSENVKNLSTAALVNLVRNIGSNASTGNILPLQNSTLQDSELPRNKLTSQTFAPEDFVDVKHTSKILLKNMKNLLRSADPDLTESSDEGCSDVEMDEPAGTPIQKKALWKFVKERAALASRSTLLISKMRELENQLQTISGCAKNVNSSHEKLSFEDQLVSQHADDSSLQATLKLGRPKGLGRPVNGYLDHNSVSSTIHVGTATNNSGTLHDNQKHSNSITVDASESCMRTRPLKTSNFQKRKLMVTTGLHLTNPKLAKLSTVSCVCNSQEEMLPCVLCTGRYNCIQSVDPDSLPLLDRVALLDPSFHPLLSFEKDIPLLVHFENILKKNEAQYQTVRPISPTPSSHRSFGTKPKLMTDAKSRSRKLKRYARSLLSAKYHDKKKHFRKHKLVFGKWRKLQSKSSFHARNRFRRFSVASSGSSHDSPVPSPMSAFDDGSGYDARRRRDDNQFDIDDVIIPYSNKRGRLVKFEFKDIEIPSWRSKAFEDLKSIEIEEDTSDATYIKRHESYEIEERKIIRNGGGALGFFNTWQKRARRQHRSDSHADSSGANTPDPVLMCDQDILFQDTNSMNASSPLSPALSPPATPSSANVISDDSQPAMGNMKKKVGGIKRQDESLILRASTADYDEISPYERRTFPLSNDIMENLLAEADHNRDDTDVTASGPSCPASPASTTSSTSTIEEEEDITDPEWRVVRRESGPEQASLVLKFAKR</sequence>
<feature type="compositionally biased region" description="Polar residues" evidence="1">
    <location>
        <begin position="179"/>
        <end position="198"/>
    </location>
</feature>
<evidence type="ECO:0000256" key="2">
    <source>
        <dbReference type="SAM" id="SignalP"/>
    </source>
</evidence>
<evidence type="ECO:0000313" key="5">
    <source>
        <dbReference type="Proteomes" id="UP001497382"/>
    </source>
</evidence>
<dbReference type="InterPro" id="IPR026180">
    <property type="entry name" value="NSL1"/>
</dbReference>
<dbReference type="Proteomes" id="UP001497382">
    <property type="component" value="Unassembled WGS sequence"/>
</dbReference>
<feature type="region of interest" description="Disordered" evidence="1">
    <location>
        <begin position="402"/>
        <end position="439"/>
    </location>
</feature>
<evidence type="ECO:0000256" key="1">
    <source>
        <dbReference type="SAM" id="MobiDB-lite"/>
    </source>
</evidence>
<feature type="compositionally biased region" description="Basic and acidic residues" evidence="1">
    <location>
        <begin position="348"/>
        <end position="364"/>
    </location>
</feature>
<accession>A0AAV2BTD1</accession>
<keyword evidence="5" id="KW-1185">Reference proteome</keyword>
<feature type="compositionally biased region" description="Low complexity" evidence="1">
    <location>
        <begin position="422"/>
        <end position="439"/>
    </location>
</feature>
<comment type="caution">
    <text evidence="4">The sequence shown here is derived from an EMBL/GenBank/DDBJ whole genome shotgun (WGS) entry which is preliminary data.</text>
</comment>
<dbReference type="Pfam" id="PF15275">
    <property type="entry name" value="PEHE"/>
    <property type="match status" value="1"/>
</dbReference>
<feature type="compositionally biased region" description="Polar residues" evidence="1">
    <location>
        <begin position="919"/>
        <end position="930"/>
    </location>
</feature>
<dbReference type="PANTHER" id="PTHR22443:SF18">
    <property type="entry name" value="NON-SPECIFIC LETHAL 1, ISOFORM M"/>
    <property type="match status" value="1"/>
</dbReference>
<feature type="chain" id="PRO_5043404834" description="PEHE domain-containing protein" evidence="2">
    <location>
        <begin position="23"/>
        <end position="1294"/>
    </location>
</feature>
<feature type="region of interest" description="Disordered" evidence="1">
    <location>
        <begin position="660"/>
        <end position="679"/>
    </location>
</feature>
<organism evidence="4 5">
    <name type="scientific">Larinioides sclopetarius</name>
    <dbReference type="NCBI Taxonomy" id="280406"/>
    <lineage>
        <taxon>Eukaryota</taxon>
        <taxon>Metazoa</taxon>
        <taxon>Ecdysozoa</taxon>
        <taxon>Arthropoda</taxon>
        <taxon>Chelicerata</taxon>
        <taxon>Arachnida</taxon>
        <taxon>Araneae</taxon>
        <taxon>Araneomorphae</taxon>
        <taxon>Entelegynae</taxon>
        <taxon>Araneoidea</taxon>
        <taxon>Araneidae</taxon>
        <taxon>Larinioides</taxon>
    </lineage>
</organism>
<evidence type="ECO:0000313" key="4">
    <source>
        <dbReference type="EMBL" id="CAL1299575.1"/>
    </source>
</evidence>
<name>A0AAV2BTD1_9ARAC</name>
<dbReference type="InterPro" id="IPR029332">
    <property type="entry name" value="PEHE_dom"/>
</dbReference>
<dbReference type="EMBL" id="CAXIEN010000507">
    <property type="protein sequence ID" value="CAL1299575.1"/>
    <property type="molecule type" value="Genomic_DNA"/>
</dbReference>
<feature type="compositionally biased region" description="Low complexity" evidence="1">
    <location>
        <begin position="997"/>
        <end position="1007"/>
    </location>
</feature>
<feature type="region of interest" description="Disordered" evidence="1">
    <location>
        <begin position="167"/>
        <end position="198"/>
    </location>
</feature>
<feature type="region of interest" description="Disordered" evidence="1">
    <location>
        <begin position="1149"/>
        <end position="1191"/>
    </location>
</feature>
<feature type="domain" description="PEHE" evidence="3">
    <location>
        <begin position="1056"/>
        <end position="1180"/>
    </location>
</feature>
<dbReference type="SMART" id="SM01300">
    <property type="entry name" value="PEHE"/>
    <property type="match status" value="1"/>
</dbReference>
<feature type="region of interest" description="Disordered" evidence="1">
    <location>
        <begin position="340"/>
        <end position="364"/>
    </location>
</feature>